<dbReference type="RefSeq" id="WP_204415667.1">
    <property type="nucleotide sequence ID" value="NZ_JAFBED010000004.1"/>
</dbReference>
<dbReference type="Gene3D" id="1.10.260.40">
    <property type="entry name" value="lambda repressor-like DNA-binding domains"/>
    <property type="match status" value="1"/>
</dbReference>
<sequence>MLDQIGVIIRNSRQQKGINLHTYAEKLGVSAGYLSNLETGKTDTVTLSFLRTLQEELQLFNDESLFNDELDLFQTRVKSAMSSLIKLHDEYPDQADYFLSIIENGLPLLKKDSL</sequence>
<organism evidence="2 3">
    <name type="scientific">Sutcliffiella tianshenii</name>
    <dbReference type="NCBI Taxonomy" id="1463404"/>
    <lineage>
        <taxon>Bacteria</taxon>
        <taxon>Bacillati</taxon>
        <taxon>Bacillota</taxon>
        <taxon>Bacilli</taxon>
        <taxon>Bacillales</taxon>
        <taxon>Bacillaceae</taxon>
        <taxon>Sutcliffiella</taxon>
    </lineage>
</organism>
<accession>A0ABS2P156</accession>
<dbReference type="SMART" id="SM00530">
    <property type="entry name" value="HTH_XRE"/>
    <property type="match status" value="1"/>
</dbReference>
<protein>
    <submittedName>
        <fullName evidence="2">Transcriptional regulator with XRE-family HTH domain</fullName>
    </submittedName>
</protein>
<comment type="caution">
    <text evidence="2">The sequence shown here is derived from an EMBL/GenBank/DDBJ whole genome shotgun (WGS) entry which is preliminary data.</text>
</comment>
<dbReference type="Proteomes" id="UP000737402">
    <property type="component" value="Unassembled WGS sequence"/>
</dbReference>
<dbReference type="EMBL" id="JAFBED010000004">
    <property type="protein sequence ID" value="MBM7620165.1"/>
    <property type="molecule type" value="Genomic_DNA"/>
</dbReference>
<keyword evidence="3" id="KW-1185">Reference proteome</keyword>
<evidence type="ECO:0000313" key="2">
    <source>
        <dbReference type="EMBL" id="MBM7620165.1"/>
    </source>
</evidence>
<reference evidence="2 3" key="1">
    <citation type="submission" date="2021-01" db="EMBL/GenBank/DDBJ databases">
        <title>Genomic Encyclopedia of Type Strains, Phase IV (KMG-IV): sequencing the most valuable type-strain genomes for metagenomic binning, comparative biology and taxonomic classification.</title>
        <authorList>
            <person name="Goeker M."/>
        </authorList>
    </citation>
    <scope>NUCLEOTIDE SEQUENCE [LARGE SCALE GENOMIC DNA]</scope>
    <source>
        <strain evidence="2 3">DSM 25879</strain>
    </source>
</reference>
<proteinExistence type="predicted"/>
<evidence type="ECO:0000259" key="1">
    <source>
        <dbReference type="PROSITE" id="PS50943"/>
    </source>
</evidence>
<dbReference type="PROSITE" id="PS50943">
    <property type="entry name" value="HTH_CROC1"/>
    <property type="match status" value="1"/>
</dbReference>
<feature type="domain" description="HTH cro/C1-type" evidence="1">
    <location>
        <begin position="9"/>
        <end position="65"/>
    </location>
</feature>
<name>A0ABS2P156_9BACI</name>
<dbReference type="SUPFAM" id="SSF47413">
    <property type="entry name" value="lambda repressor-like DNA-binding domains"/>
    <property type="match status" value="1"/>
</dbReference>
<dbReference type="InterPro" id="IPR010982">
    <property type="entry name" value="Lambda_DNA-bd_dom_sf"/>
</dbReference>
<dbReference type="InterPro" id="IPR001387">
    <property type="entry name" value="Cro/C1-type_HTH"/>
</dbReference>
<evidence type="ECO:0000313" key="3">
    <source>
        <dbReference type="Proteomes" id="UP000737402"/>
    </source>
</evidence>
<dbReference type="CDD" id="cd00093">
    <property type="entry name" value="HTH_XRE"/>
    <property type="match status" value="1"/>
</dbReference>
<gene>
    <name evidence="2" type="ORF">JOC95_002018</name>
</gene>
<dbReference type="Pfam" id="PF01381">
    <property type="entry name" value="HTH_3"/>
    <property type="match status" value="1"/>
</dbReference>